<accession>X0WI38</accession>
<dbReference type="EMBL" id="BARS01049223">
    <property type="protein sequence ID" value="GAG30629.1"/>
    <property type="molecule type" value="Genomic_DNA"/>
</dbReference>
<feature type="non-terminal residue" evidence="1">
    <location>
        <position position="1"/>
    </location>
</feature>
<reference evidence="1" key="1">
    <citation type="journal article" date="2014" name="Front. Microbiol.">
        <title>High frequency of phylogenetically diverse reductive dehalogenase-homologous genes in deep subseafloor sedimentary metagenomes.</title>
        <authorList>
            <person name="Kawai M."/>
            <person name="Futagami T."/>
            <person name="Toyoda A."/>
            <person name="Takaki Y."/>
            <person name="Nishi S."/>
            <person name="Hori S."/>
            <person name="Arai W."/>
            <person name="Tsubouchi T."/>
            <person name="Morono Y."/>
            <person name="Uchiyama I."/>
            <person name="Ito T."/>
            <person name="Fujiyama A."/>
            <person name="Inagaki F."/>
            <person name="Takami H."/>
        </authorList>
    </citation>
    <scope>NUCLEOTIDE SEQUENCE</scope>
    <source>
        <strain evidence="1">Expedition CK06-06</strain>
    </source>
</reference>
<evidence type="ECO:0000313" key="1">
    <source>
        <dbReference type="EMBL" id="GAG30629.1"/>
    </source>
</evidence>
<organism evidence="1">
    <name type="scientific">marine sediment metagenome</name>
    <dbReference type="NCBI Taxonomy" id="412755"/>
    <lineage>
        <taxon>unclassified sequences</taxon>
        <taxon>metagenomes</taxon>
        <taxon>ecological metagenomes</taxon>
    </lineage>
</organism>
<protein>
    <submittedName>
        <fullName evidence="1">Uncharacterized protein</fullName>
    </submittedName>
</protein>
<proteinExistence type="predicted"/>
<dbReference type="AlphaFoldDB" id="X0WI38"/>
<gene>
    <name evidence="1" type="ORF">S01H1_73651</name>
</gene>
<sequence>CKNLSYNINNLNCVNIAVFFIDNLVFAFTEKNKKKAAEERN</sequence>
<comment type="caution">
    <text evidence="1">The sequence shown here is derived from an EMBL/GenBank/DDBJ whole genome shotgun (WGS) entry which is preliminary data.</text>
</comment>
<name>X0WI38_9ZZZZ</name>